<evidence type="ECO:0000313" key="2">
    <source>
        <dbReference type="EMBL" id="MBA5202183.1"/>
    </source>
</evidence>
<dbReference type="RefSeq" id="WP_181844214.1">
    <property type="nucleotide sequence ID" value="NZ_JACERJ010000001.1"/>
</dbReference>
<accession>A0AAW3SRJ2</accession>
<evidence type="ECO:0000313" key="3">
    <source>
        <dbReference type="Proteomes" id="UP000557749"/>
    </source>
</evidence>
<dbReference type="Proteomes" id="UP000557749">
    <property type="component" value="Unassembled WGS sequence"/>
</dbReference>
<sequence length="137" mass="15769">MKKIVIAMVALGFQGSALAYPYATTCSVEHIIIKTHNGISYPEVEKSTAKLIAYKDEDVKRVEVRGLVIKGVPTNIESPPLSEFFHNDGFREWSYLSDREQFIYYYTSNWLYVEFGGNLKNKEKTNTTDKFLIRNCQ</sequence>
<name>A0AAW3SRJ2_9GAMM</name>
<proteinExistence type="predicted"/>
<feature type="chain" id="PRO_5043385869" evidence="1">
    <location>
        <begin position="20"/>
        <end position="137"/>
    </location>
</feature>
<dbReference type="EMBL" id="JACERJ010000001">
    <property type="protein sequence ID" value="MBA5202183.1"/>
    <property type="molecule type" value="Genomic_DNA"/>
</dbReference>
<reference evidence="2 3" key="1">
    <citation type="submission" date="2020-07" db="EMBL/GenBank/DDBJ databases">
        <title>Characterization of Pectobacterium aroidearum strains causing soft rot on Amorphophallus konjac.</title>
        <authorList>
            <person name="Xie H."/>
        </authorList>
    </citation>
    <scope>NUCLEOTIDE SEQUENCE [LARGE SCALE GENOMIC DNA]</scope>
    <source>
        <strain evidence="2 3">MY7</strain>
    </source>
</reference>
<protein>
    <submittedName>
        <fullName evidence="2">Uncharacterized protein</fullName>
    </submittedName>
</protein>
<comment type="caution">
    <text evidence="2">The sequence shown here is derived from an EMBL/GenBank/DDBJ whole genome shotgun (WGS) entry which is preliminary data.</text>
</comment>
<organism evidence="2 3">
    <name type="scientific">Pectobacterium aroidearum</name>
    <dbReference type="NCBI Taxonomy" id="1201031"/>
    <lineage>
        <taxon>Bacteria</taxon>
        <taxon>Pseudomonadati</taxon>
        <taxon>Pseudomonadota</taxon>
        <taxon>Gammaproteobacteria</taxon>
        <taxon>Enterobacterales</taxon>
        <taxon>Pectobacteriaceae</taxon>
        <taxon>Pectobacterium</taxon>
    </lineage>
</organism>
<keyword evidence="1" id="KW-0732">Signal</keyword>
<gene>
    <name evidence="2" type="ORF">H2Y57_00500</name>
</gene>
<dbReference type="AlphaFoldDB" id="A0AAW3SRJ2"/>
<evidence type="ECO:0000256" key="1">
    <source>
        <dbReference type="SAM" id="SignalP"/>
    </source>
</evidence>
<feature type="signal peptide" evidence="1">
    <location>
        <begin position="1"/>
        <end position="19"/>
    </location>
</feature>